<reference evidence="1 2" key="1">
    <citation type="submission" date="2022-05" db="EMBL/GenBank/DDBJ databases">
        <title>S8-45 Sphingomonas ultraviolaceadurans.</title>
        <authorList>
            <person name="Liu Y."/>
        </authorList>
    </citation>
    <scope>NUCLEOTIDE SEQUENCE [LARGE SCALE GENOMIC DNA]</scope>
    <source>
        <strain evidence="1 2">S8-45</strain>
    </source>
</reference>
<dbReference type="RefSeq" id="WP_249504459.1">
    <property type="nucleotide sequence ID" value="NZ_CP097253.1"/>
</dbReference>
<gene>
    <name evidence="1" type="ORF">M1K48_03350</name>
</gene>
<proteinExistence type="predicted"/>
<accession>A0ABY5MZF2</accession>
<keyword evidence="2" id="KW-1185">Reference proteome</keyword>
<evidence type="ECO:0000313" key="2">
    <source>
        <dbReference type="Proteomes" id="UP000831921"/>
    </source>
</evidence>
<organism evidence="1 2">
    <name type="scientific">Sphingomonas glaciei</name>
    <dbReference type="NCBI Taxonomy" id="2938948"/>
    <lineage>
        <taxon>Bacteria</taxon>
        <taxon>Pseudomonadati</taxon>
        <taxon>Pseudomonadota</taxon>
        <taxon>Alphaproteobacteria</taxon>
        <taxon>Sphingomonadales</taxon>
        <taxon>Sphingomonadaceae</taxon>
        <taxon>Sphingomonas</taxon>
    </lineage>
</organism>
<protein>
    <submittedName>
        <fullName evidence="1">Uncharacterized protein</fullName>
    </submittedName>
</protein>
<dbReference type="Proteomes" id="UP000831921">
    <property type="component" value="Chromosome"/>
</dbReference>
<sequence>MATDPHREANRTIGDFEDPCQDSGVLQAKAARCRRLAAGISDRQAADVLKGMAQSYQDAADRLTSLDPRG</sequence>
<dbReference type="EMBL" id="CP097253">
    <property type="protein sequence ID" value="UUR08687.1"/>
    <property type="molecule type" value="Genomic_DNA"/>
</dbReference>
<evidence type="ECO:0000313" key="1">
    <source>
        <dbReference type="EMBL" id="UUR08687.1"/>
    </source>
</evidence>
<name>A0ABY5MZF2_9SPHN</name>